<evidence type="ECO:0000259" key="8">
    <source>
        <dbReference type="Pfam" id="PF04239"/>
    </source>
</evidence>
<evidence type="ECO:0000256" key="6">
    <source>
        <dbReference type="ARBA" id="ARBA00023136"/>
    </source>
</evidence>
<evidence type="ECO:0000313" key="11">
    <source>
        <dbReference type="Proteomes" id="UP001565243"/>
    </source>
</evidence>
<dbReference type="EMBL" id="JBGFFX010000001">
    <property type="protein sequence ID" value="MEY8768869.1"/>
    <property type="molecule type" value="Genomic_DNA"/>
</dbReference>
<dbReference type="Proteomes" id="UP001565243">
    <property type="component" value="Unassembled WGS sequence"/>
</dbReference>
<evidence type="ECO:0000313" key="10">
    <source>
        <dbReference type="EMBL" id="MEY8768869.1"/>
    </source>
</evidence>
<dbReference type="RefSeq" id="WP_253460619.1">
    <property type="nucleotide sequence ID" value="NZ_JBGFFX010000001.1"/>
</dbReference>
<evidence type="ECO:0000256" key="4">
    <source>
        <dbReference type="ARBA" id="ARBA00022692"/>
    </source>
</evidence>
<evidence type="ECO:0000256" key="5">
    <source>
        <dbReference type="ARBA" id="ARBA00022989"/>
    </source>
</evidence>
<dbReference type="InterPro" id="IPR007353">
    <property type="entry name" value="DUF421"/>
</dbReference>
<dbReference type="PANTHER" id="PTHR34582:SF6">
    <property type="entry name" value="UPF0702 TRANSMEMBRANE PROTEIN YCAP"/>
    <property type="match status" value="1"/>
</dbReference>
<evidence type="ECO:0000256" key="1">
    <source>
        <dbReference type="ARBA" id="ARBA00004651"/>
    </source>
</evidence>
<keyword evidence="5 7" id="KW-1133">Transmembrane helix</keyword>
<organism evidence="10 11">
    <name type="scientific">Erwinia aeris</name>
    <dbReference type="NCBI Taxonomy" id="3239803"/>
    <lineage>
        <taxon>Bacteria</taxon>
        <taxon>Pseudomonadati</taxon>
        <taxon>Pseudomonadota</taxon>
        <taxon>Gammaproteobacteria</taxon>
        <taxon>Enterobacterales</taxon>
        <taxon>Erwiniaceae</taxon>
        <taxon>Erwinia</taxon>
    </lineage>
</organism>
<comment type="caution">
    <text evidence="10">The sequence shown here is derived from an EMBL/GenBank/DDBJ whole genome shotgun (WGS) entry which is preliminary data.</text>
</comment>
<dbReference type="Pfam" id="PF04239">
    <property type="entry name" value="DUF421"/>
    <property type="match status" value="1"/>
</dbReference>
<dbReference type="InterPro" id="IPR023090">
    <property type="entry name" value="UPF0702_alpha/beta_dom_sf"/>
</dbReference>
<keyword evidence="3" id="KW-1003">Cell membrane</keyword>
<feature type="transmembrane region" description="Helical" evidence="7">
    <location>
        <begin position="16"/>
        <end position="37"/>
    </location>
</feature>
<evidence type="ECO:0000256" key="7">
    <source>
        <dbReference type="SAM" id="Phobius"/>
    </source>
</evidence>
<dbReference type="PANTHER" id="PTHR34582">
    <property type="entry name" value="UPF0702 TRANSMEMBRANE PROTEIN YCAP"/>
    <property type="match status" value="1"/>
</dbReference>
<comment type="subcellular location">
    <subcellularLocation>
        <location evidence="1">Cell membrane</location>
        <topology evidence="1">Multi-pass membrane protein</topology>
    </subcellularLocation>
</comment>
<dbReference type="Pfam" id="PF20730">
    <property type="entry name" value="YetF_N"/>
    <property type="match status" value="1"/>
</dbReference>
<feature type="domain" description="YetF-like N-terminal transmembrane" evidence="9">
    <location>
        <begin position="21"/>
        <end position="93"/>
    </location>
</feature>
<dbReference type="InterPro" id="IPR048454">
    <property type="entry name" value="YetF_N"/>
</dbReference>
<evidence type="ECO:0000256" key="3">
    <source>
        <dbReference type="ARBA" id="ARBA00022475"/>
    </source>
</evidence>
<comment type="similarity">
    <text evidence="2">Belongs to the UPF0702 family.</text>
</comment>
<dbReference type="Gene3D" id="3.30.240.20">
    <property type="entry name" value="bsu07140 like domains"/>
    <property type="match status" value="1"/>
</dbReference>
<keyword evidence="11" id="KW-1185">Reference proteome</keyword>
<feature type="transmembrane region" description="Helical" evidence="7">
    <location>
        <begin position="75"/>
        <end position="96"/>
    </location>
</feature>
<feature type="transmembrane region" description="Helical" evidence="7">
    <location>
        <begin position="49"/>
        <end position="69"/>
    </location>
</feature>
<reference evidence="10 11" key="1">
    <citation type="submission" date="2024-07" db="EMBL/GenBank/DDBJ databases">
        <authorList>
            <person name="Hebao G."/>
        </authorList>
    </citation>
    <scope>NUCLEOTIDE SEQUENCE [LARGE SCALE GENOMIC DNA]</scope>
    <source>
        <strain evidence="10 11">ACCC 02193</strain>
    </source>
</reference>
<evidence type="ECO:0000256" key="2">
    <source>
        <dbReference type="ARBA" id="ARBA00006448"/>
    </source>
</evidence>
<feature type="domain" description="YetF C-terminal" evidence="8">
    <location>
        <begin position="97"/>
        <end position="165"/>
    </location>
</feature>
<evidence type="ECO:0000259" key="9">
    <source>
        <dbReference type="Pfam" id="PF20730"/>
    </source>
</evidence>
<protein>
    <submittedName>
        <fullName evidence="10">DUF421 domain-containing protein</fullName>
    </submittedName>
</protein>
<name>A0ABV4E1X4_9GAMM</name>
<gene>
    <name evidence="10" type="ORF">AB6T85_00245</name>
</gene>
<keyword evidence="4 7" id="KW-0812">Transmembrane</keyword>
<keyword evidence="6 7" id="KW-0472">Membrane</keyword>
<accession>A0ABV4E1X4</accession>
<sequence length="230" mass="26338">MFSFDWHRFFLNDLSITFLGEVAVRVLFAYIVVFLFLKVSGRRGIRQLSLFELVIILTLGSASGDVTFYDDVPVLPVAMVFLVLLVLYRFTTFLTARSSRVARWVEGEVITLIQDGLYVLDSLDGLNISEDEFFMELRQEGVEHLGQIRLALIELDGDISAYYYDREEVRPGLSVLPPQHRQDYTCVPADGLYACNHCGETQRLQAQQQLSCPRCQRNLWSLALTTQRAR</sequence>
<proteinExistence type="inferred from homology"/>